<organism evidence="2 3">
    <name type="scientific">Emydomyces testavorans</name>
    <dbReference type="NCBI Taxonomy" id="2070801"/>
    <lineage>
        <taxon>Eukaryota</taxon>
        <taxon>Fungi</taxon>
        <taxon>Dikarya</taxon>
        <taxon>Ascomycota</taxon>
        <taxon>Pezizomycotina</taxon>
        <taxon>Eurotiomycetes</taxon>
        <taxon>Eurotiomycetidae</taxon>
        <taxon>Onygenales</taxon>
        <taxon>Nannizziopsiaceae</taxon>
        <taxon>Emydomyces</taxon>
    </lineage>
</organism>
<dbReference type="EMBL" id="CP120629">
    <property type="protein sequence ID" value="WEW59784.1"/>
    <property type="molecule type" value="Genomic_DNA"/>
</dbReference>
<accession>A0AAF0DJ78</accession>
<dbReference type="InterPro" id="IPR051678">
    <property type="entry name" value="AGP_Transferase"/>
</dbReference>
<keyword evidence="3" id="KW-1185">Reference proteome</keyword>
<dbReference type="Proteomes" id="UP001219355">
    <property type="component" value="Chromosome 3"/>
</dbReference>
<dbReference type="Gene3D" id="3.90.1200.10">
    <property type="match status" value="1"/>
</dbReference>
<evidence type="ECO:0000313" key="2">
    <source>
        <dbReference type="EMBL" id="WEW59784.1"/>
    </source>
</evidence>
<dbReference type="SUPFAM" id="SSF56112">
    <property type="entry name" value="Protein kinase-like (PK-like)"/>
    <property type="match status" value="1"/>
</dbReference>
<dbReference type="InterPro" id="IPR002575">
    <property type="entry name" value="Aminoglycoside_PTrfase"/>
</dbReference>
<evidence type="ECO:0000313" key="3">
    <source>
        <dbReference type="Proteomes" id="UP001219355"/>
    </source>
</evidence>
<feature type="domain" description="Aminoglycoside phosphotransferase" evidence="1">
    <location>
        <begin position="48"/>
        <end position="171"/>
    </location>
</feature>
<dbReference type="AlphaFoldDB" id="A0AAF0DJ78"/>
<gene>
    <name evidence="2" type="ORF">PRK78_005264</name>
</gene>
<sequence>MRPIQHGLLWKDDRSGELVPTWTASPDIAIIKTLSIQHLPKDFKNAKVKFFSEGAFNKLYEISSPSKPEKYLMRVSLPVEPFFKTESEAATLAYIRKHTSIPVPRVLGYDSSAKNDLGFEWILLEKIEGVCLYDVWEKMSYSSKTALTVHMAGLLGELYSLQFTQIGSLYFRNAADKVNGTTGTPKTGEIGGKNVNKDIGDSFVVGRIVSPWFFRDKRVWLPGDRSPFTSTHDLMLAETQIQIERIKNFSPLPTDEYFSETDEELAPDQEDILKTCYKLKELVPVIFPIPSEHCEKAMLQHDDLSEANIIVNPVTYEIAGIIDWESVAIRPAWEASDFPYFLKGIEVRGPPPVGTPGINEDSLFWIRKDWERVLLRRIYEQEMQNPAVKFVSTSEKNVDLKQGFVERLREIEMRWRGARNWMEGLCLSE</sequence>
<dbReference type="Pfam" id="PF01636">
    <property type="entry name" value="APH"/>
    <property type="match status" value="1"/>
</dbReference>
<reference evidence="2" key="1">
    <citation type="submission" date="2023-03" db="EMBL/GenBank/DDBJ databases">
        <title>Emydomyces testavorans Genome Sequence.</title>
        <authorList>
            <person name="Hoyer L."/>
        </authorList>
    </citation>
    <scope>NUCLEOTIDE SEQUENCE</scope>
    <source>
        <strain evidence="2">16-2883</strain>
    </source>
</reference>
<protein>
    <recommendedName>
        <fullName evidence="1">Aminoglycoside phosphotransferase domain-containing protein</fullName>
    </recommendedName>
</protein>
<dbReference type="PANTHER" id="PTHR21310:SF13">
    <property type="entry name" value="AMINOGLYCOSIDE PHOSPHOTRANSFERASE DOMAIN-CONTAINING PROTEIN"/>
    <property type="match status" value="1"/>
</dbReference>
<dbReference type="PANTHER" id="PTHR21310">
    <property type="entry name" value="AMINOGLYCOSIDE PHOSPHOTRANSFERASE-RELATED-RELATED"/>
    <property type="match status" value="1"/>
</dbReference>
<evidence type="ECO:0000259" key="1">
    <source>
        <dbReference type="Pfam" id="PF01636"/>
    </source>
</evidence>
<dbReference type="InterPro" id="IPR011009">
    <property type="entry name" value="Kinase-like_dom_sf"/>
</dbReference>
<name>A0AAF0DJ78_9EURO</name>
<proteinExistence type="predicted"/>